<accession>A0ABS9KKW7</accession>
<dbReference type="InterPro" id="IPR029058">
    <property type="entry name" value="AB_hydrolase_fold"/>
</dbReference>
<organism evidence="2 3">
    <name type="scientific">Terrimonas ginsenosidimutans</name>
    <dbReference type="NCBI Taxonomy" id="2908004"/>
    <lineage>
        <taxon>Bacteria</taxon>
        <taxon>Pseudomonadati</taxon>
        <taxon>Bacteroidota</taxon>
        <taxon>Chitinophagia</taxon>
        <taxon>Chitinophagales</taxon>
        <taxon>Chitinophagaceae</taxon>
        <taxon>Terrimonas</taxon>
    </lineage>
</organism>
<sequence>MKKYGPFLLSILFSTPVLSQENRSVIEVTGCPVKIGPGVVSVCGYLVAPENRKKPAGNKVKVPFIFVRKAQSSATKNITLFTTGGPGYSTVSNIDSIGEGSGWLAYGGFIAFDQRGSKRSIPNLECTGVSAAIQRSYREGLDRDSLSLIAIRQCRKEFTSRGIDLSSYTTIESAADINDLRIGLGIDSLNLVGISYSGGLMLTVARNHPEAVRTLVLGSPLPGFVNYEEQALFNINEALENFFDYCNSDTAVIRQYGDLRSRFRTYFTSITNKAFHLKYSDKQKNDSFSVKYGKEELMEVILNGLSTNGFSHLPKVMSDIINGNHAAHVTNILDGIFSSDQSLSHGMRYSLYCTEQIAYADPALIKKQSGILPWLAGFSFNNVDHEICKCWNVRSESPVAKTPVYSAVPALIAAGDIDPWCSPFYNRLIKRTMPNAQLLFFKKRGHVPGYGADGVDYLGAFFANPLQPLTVKSVKVWKE</sequence>
<dbReference type="GO" id="GO:0016787">
    <property type="term" value="F:hydrolase activity"/>
    <property type="evidence" value="ECO:0007669"/>
    <property type="project" value="UniProtKB-KW"/>
</dbReference>
<reference evidence="2" key="1">
    <citation type="submission" date="2022-01" db="EMBL/GenBank/DDBJ databases">
        <authorList>
            <person name="Jo J.-H."/>
            <person name="Im W.-T."/>
        </authorList>
    </citation>
    <scope>NUCLEOTIDE SEQUENCE</scope>
    <source>
        <strain evidence="2">NA20</strain>
    </source>
</reference>
<dbReference type="Pfam" id="PF00561">
    <property type="entry name" value="Abhydrolase_1"/>
    <property type="match status" value="1"/>
</dbReference>
<evidence type="ECO:0000313" key="2">
    <source>
        <dbReference type="EMBL" id="MCG2612949.1"/>
    </source>
</evidence>
<dbReference type="RefSeq" id="WP_237868175.1">
    <property type="nucleotide sequence ID" value="NZ_JAKLTR010000001.1"/>
</dbReference>
<keyword evidence="2" id="KW-0378">Hydrolase</keyword>
<gene>
    <name evidence="2" type="ORF">LZZ85_01615</name>
</gene>
<dbReference type="SUPFAM" id="SSF53474">
    <property type="entry name" value="alpha/beta-Hydrolases"/>
    <property type="match status" value="1"/>
</dbReference>
<dbReference type="PANTHER" id="PTHR43798:SF27">
    <property type="entry name" value="HYDROLASE ALPHA_BETA HYDROLASE FOLD FAMILY"/>
    <property type="match status" value="1"/>
</dbReference>
<feature type="domain" description="AB hydrolase-1" evidence="1">
    <location>
        <begin position="109"/>
        <end position="447"/>
    </location>
</feature>
<evidence type="ECO:0000259" key="1">
    <source>
        <dbReference type="Pfam" id="PF00561"/>
    </source>
</evidence>
<evidence type="ECO:0000313" key="3">
    <source>
        <dbReference type="Proteomes" id="UP001165367"/>
    </source>
</evidence>
<dbReference type="Proteomes" id="UP001165367">
    <property type="component" value="Unassembled WGS sequence"/>
</dbReference>
<proteinExistence type="predicted"/>
<dbReference type="PANTHER" id="PTHR43798">
    <property type="entry name" value="MONOACYLGLYCEROL LIPASE"/>
    <property type="match status" value="1"/>
</dbReference>
<dbReference type="EMBL" id="JAKLTR010000001">
    <property type="protein sequence ID" value="MCG2612949.1"/>
    <property type="molecule type" value="Genomic_DNA"/>
</dbReference>
<name>A0ABS9KKW7_9BACT</name>
<dbReference type="Gene3D" id="3.40.50.1820">
    <property type="entry name" value="alpha/beta hydrolase"/>
    <property type="match status" value="1"/>
</dbReference>
<dbReference type="InterPro" id="IPR050266">
    <property type="entry name" value="AB_hydrolase_sf"/>
</dbReference>
<dbReference type="InterPro" id="IPR000073">
    <property type="entry name" value="AB_hydrolase_1"/>
</dbReference>
<protein>
    <submittedName>
        <fullName evidence="2">Alpha/beta hydrolase</fullName>
    </submittedName>
</protein>
<keyword evidence="3" id="KW-1185">Reference proteome</keyword>
<comment type="caution">
    <text evidence="2">The sequence shown here is derived from an EMBL/GenBank/DDBJ whole genome shotgun (WGS) entry which is preliminary data.</text>
</comment>